<dbReference type="InterPro" id="IPR043502">
    <property type="entry name" value="DNA/RNA_pol_sf"/>
</dbReference>
<evidence type="ECO:0000313" key="3">
    <source>
        <dbReference type="EMBL" id="RAW27376.1"/>
    </source>
</evidence>
<gene>
    <name evidence="3" type="ORF">PC110_g16227</name>
    <name evidence="1" type="ORF">PC117_g3086</name>
    <name evidence="2" type="ORF">PC129_g9953</name>
</gene>
<dbReference type="SUPFAM" id="SSF56672">
    <property type="entry name" value="DNA/RNA polymerases"/>
    <property type="match status" value="1"/>
</dbReference>
<evidence type="ECO:0000313" key="4">
    <source>
        <dbReference type="Proteomes" id="UP000251314"/>
    </source>
</evidence>
<dbReference type="VEuPathDB" id="FungiDB:PC110_g16227"/>
<protein>
    <recommendedName>
        <fullName evidence="5">Reverse transcriptase domain-containing protein</fullName>
    </recommendedName>
</protein>
<evidence type="ECO:0008006" key="5">
    <source>
        <dbReference type="Google" id="ProtNLM"/>
    </source>
</evidence>
<dbReference type="EMBL" id="RCMK01000043">
    <property type="protein sequence ID" value="KAG2952101.1"/>
    <property type="molecule type" value="Genomic_DNA"/>
</dbReference>
<reference evidence="3 4" key="1">
    <citation type="submission" date="2018-01" db="EMBL/GenBank/DDBJ databases">
        <title>Draft genome of the strawberry crown rot pathogen Phytophthora cactorum.</title>
        <authorList>
            <person name="Armitage A.D."/>
            <person name="Lysoe E."/>
            <person name="Nellist C.F."/>
            <person name="Harrison R.J."/>
            <person name="Brurberg M.B."/>
        </authorList>
    </citation>
    <scope>NUCLEOTIDE SEQUENCE [LARGE SCALE GENOMIC DNA]</scope>
    <source>
        <strain evidence="3 4">10300</strain>
    </source>
</reference>
<sequence>MVILTANSLIVYGVAHNFSSPRPPDQFPAPNHKSANKYGLALARSIAKGQADGTYLVLELPVAIRWKKLRFSPVGCVPKKGIDPAIESRLIHDLSHPGDSSTNACSTKIYLPALVYESVCRLACRIESLAKPNPRHRVKLLKGDVKGAFRLIPVASDLAVHFSGSYENNLAVIDLALPFGWTGSPAHYGAFGGAVSCLLARESPRSLDPGDLDDEPFFPFVWVDDHVLIEVDRGNRLQLAETAPRLSMIAVLGPEAVTESKFSSWETELEALGLLWNSKQRTVLIPTSKVKKALKKIVEVVTTAQVSRQQLEKLLGSLRYMSLCCRATRAYIQRLHSEWRQTRRFQKRRLSLEKRLDLQWIDSLLRHGAANSVSTSIIAETLEPVVHLFMDASDTGLVCYTQQYASISEYSSTKKNAKPPKPQRRRISILILAKHSVRF</sequence>
<proteinExistence type="predicted"/>
<organism evidence="3 4">
    <name type="scientific">Phytophthora cactorum</name>
    <dbReference type="NCBI Taxonomy" id="29920"/>
    <lineage>
        <taxon>Eukaryota</taxon>
        <taxon>Sar</taxon>
        <taxon>Stramenopiles</taxon>
        <taxon>Oomycota</taxon>
        <taxon>Peronosporomycetes</taxon>
        <taxon>Peronosporales</taxon>
        <taxon>Peronosporaceae</taxon>
        <taxon>Phytophthora</taxon>
    </lineage>
</organism>
<evidence type="ECO:0000313" key="1">
    <source>
        <dbReference type="EMBL" id="KAG2952101.1"/>
    </source>
</evidence>
<dbReference type="AlphaFoldDB" id="A0A329RUX0"/>
<dbReference type="InterPro" id="IPR052055">
    <property type="entry name" value="Hepadnavirus_pol/RT"/>
</dbReference>
<reference evidence="2" key="2">
    <citation type="submission" date="2018-05" db="EMBL/GenBank/DDBJ databases">
        <title>Effector identification in a new, highly contiguous assembly of the strawberry crown rot pathogen Phytophthora cactorum.</title>
        <authorList>
            <person name="Armitage A.D."/>
            <person name="Nellist C.F."/>
            <person name="Bates H."/>
            <person name="Vickerstaff R.J."/>
            <person name="Harrison R.J."/>
        </authorList>
    </citation>
    <scope>NUCLEOTIDE SEQUENCE</scope>
    <source>
        <strain evidence="1">4040</strain>
        <strain evidence="2">P421</strain>
    </source>
</reference>
<keyword evidence="4" id="KW-1185">Reference proteome</keyword>
<dbReference type="EMBL" id="RCMV01000319">
    <property type="protein sequence ID" value="KAG3219266.1"/>
    <property type="molecule type" value="Genomic_DNA"/>
</dbReference>
<dbReference type="PANTHER" id="PTHR33050:SF7">
    <property type="entry name" value="RIBONUCLEASE H"/>
    <property type="match status" value="1"/>
</dbReference>
<evidence type="ECO:0000313" key="2">
    <source>
        <dbReference type="EMBL" id="KAG3219266.1"/>
    </source>
</evidence>
<dbReference type="Proteomes" id="UP000251314">
    <property type="component" value="Unassembled WGS sequence"/>
</dbReference>
<dbReference type="PANTHER" id="PTHR33050">
    <property type="entry name" value="REVERSE TRANSCRIPTASE DOMAIN-CONTAINING PROTEIN"/>
    <property type="match status" value="1"/>
</dbReference>
<comment type="caution">
    <text evidence="3">The sequence shown here is derived from an EMBL/GenBank/DDBJ whole genome shotgun (WGS) entry which is preliminary data.</text>
</comment>
<dbReference type="Proteomes" id="UP000760860">
    <property type="component" value="Unassembled WGS sequence"/>
</dbReference>
<dbReference type="Proteomes" id="UP000736787">
    <property type="component" value="Unassembled WGS sequence"/>
</dbReference>
<name>A0A329RUX0_9STRA</name>
<dbReference type="EMBL" id="MJFZ01000570">
    <property type="protein sequence ID" value="RAW27376.1"/>
    <property type="molecule type" value="Genomic_DNA"/>
</dbReference>
<accession>A0A329RUX0</accession>
<dbReference type="OrthoDB" id="129365at2759"/>